<keyword evidence="2" id="KW-1185">Reference proteome</keyword>
<gene>
    <name evidence="1" type="ORF">IPOD504_LOCUS14175</name>
</gene>
<feature type="non-terminal residue" evidence="1">
    <location>
        <position position="1"/>
    </location>
</feature>
<organism evidence="1 2">
    <name type="scientific">Iphiclides podalirius</name>
    <name type="common">scarce swallowtail</name>
    <dbReference type="NCBI Taxonomy" id="110791"/>
    <lineage>
        <taxon>Eukaryota</taxon>
        <taxon>Metazoa</taxon>
        <taxon>Ecdysozoa</taxon>
        <taxon>Arthropoda</taxon>
        <taxon>Hexapoda</taxon>
        <taxon>Insecta</taxon>
        <taxon>Pterygota</taxon>
        <taxon>Neoptera</taxon>
        <taxon>Endopterygota</taxon>
        <taxon>Lepidoptera</taxon>
        <taxon>Glossata</taxon>
        <taxon>Ditrysia</taxon>
        <taxon>Papilionoidea</taxon>
        <taxon>Papilionidae</taxon>
        <taxon>Papilioninae</taxon>
        <taxon>Iphiclides</taxon>
    </lineage>
</organism>
<sequence>MHLNKAHSDILPMKTGEVTMATRHYRHSPCVIVDLVRCRPTTGSGTRSFSADFVRDLGSYRKERDED</sequence>
<dbReference type="Proteomes" id="UP000837857">
    <property type="component" value="Chromosome 5"/>
</dbReference>
<name>A0ABN8IZ07_9NEOP</name>
<proteinExistence type="predicted"/>
<evidence type="ECO:0000313" key="1">
    <source>
        <dbReference type="EMBL" id="CAH2068267.1"/>
    </source>
</evidence>
<dbReference type="EMBL" id="OW152817">
    <property type="protein sequence ID" value="CAH2068267.1"/>
    <property type="molecule type" value="Genomic_DNA"/>
</dbReference>
<accession>A0ABN8IZ07</accession>
<protein>
    <submittedName>
        <fullName evidence="1">Uncharacterized protein</fullName>
    </submittedName>
</protein>
<evidence type="ECO:0000313" key="2">
    <source>
        <dbReference type="Proteomes" id="UP000837857"/>
    </source>
</evidence>
<reference evidence="1" key="1">
    <citation type="submission" date="2022-03" db="EMBL/GenBank/DDBJ databases">
        <authorList>
            <person name="Martin H S."/>
        </authorList>
    </citation>
    <scope>NUCLEOTIDE SEQUENCE</scope>
</reference>